<name>A0A2H5XD14_9BACT</name>
<dbReference type="GO" id="GO:0050043">
    <property type="term" value="F:lactate racemase activity"/>
    <property type="evidence" value="ECO:0007669"/>
    <property type="project" value="InterPro"/>
</dbReference>
<proteinExistence type="predicted"/>
<dbReference type="InterPro" id="IPR048068">
    <property type="entry name" value="LarA-like"/>
</dbReference>
<dbReference type="EMBL" id="BEHT01000020">
    <property type="protein sequence ID" value="GBC99073.1"/>
    <property type="molecule type" value="Genomic_DNA"/>
</dbReference>
<dbReference type="InterPro" id="IPR018657">
    <property type="entry name" value="LarA-like_N"/>
</dbReference>
<dbReference type="PANTHER" id="PTHR33171:SF17">
    <property type="entry name" value="LARA-LIKE N-TERMINAL DOMAIN-CONTAINING PROTEIN"/>
    <property type="match status" value="1"/>
</dbReference>
<evidence type="ECO:0000313" key="3">
    <source>
        <dbReference type="Proteomes" id="UP000236173"/>
    </source>
</evidence>
<reference evidence="3" key="1">
    <citation type="submission" date="2017-09" db="EMBL/GenBank/DDBJ databases">
        <title>Metaegenomics of thermophilic ammonia-oxidizing enrichment culture.</title>
        <authorList>
            <person name="Kato S."/>
            <person name="Suzuki K."/>
        </authorList>
    </citation>
    <scope>NUCLEOTIDE SEQUENCE [LARGE SCALE GENOMIC DNA]</scope>
</reference>
<protein>
    <recommendedName>
        <fullName evidence="1">LarA-like N-terminal domain-containing protein</fullName>
    </recommendedName>
</protein>
<dbReference type="Pfam" id="PF09861">
    <property type="entry name" value="Lar_N"/>
    <property type="match status" value="1"/>
</dbReference>
<gene>
    <name evidence="2" type="ORF">HRbin17_01594</name>
</gene>
<dbReference type="AlphaFoldDB" id="A0A2H5XD14"/>
<dbReference type="Gene3D" id="3.40.50.11440">
    <property type="match status" value="1"/>
</dbReference>
<sequence>MVTVTERAALVTVVESERQKFLLHYGEGFLWESLPVGTRVIYPPPPLEPIADVDAAIERALENPINADPLSAQLRRGMRVTIAFDDLSLPLPPMQAPDIRQRIIERLLQKCAEKGVDDVHLIAAIGLHRKMTTDELRHQVGDRVLKAFYPLRLYCHDAEDTRNLVFMGKTEVGEEVWLNRRVAESDLVIYVNINLSPMDGGHKSLVTGLTNYATLRHHHNAPMLLTSFYMDPPRSPFHGVLQRQGRLIERHIRHFQIETVLNTDTFPPLFAFLQKRESEWTVWDKTWFSVVRTVCRWAPFELNWRVWQGVRAPYGVIGIYAGEVESVHERTLQRLAEQQEVEVNGQTDIVICGVPYLCPYNVNSVMNPILVFCLTLGYTFHLMSIGKPLLRQGGVLIFTHPLYERFHEQHHPSYVDFWRYVLPQTRDPKEMEQRFETAFATDERYIQAYRRDYAYHGVHPFYMWYWGSLGAMYAGKVIFVGATKHVAERLGVETAPSLREAIAMAKSFLGNADASITYFHFPPIFSCRVR</sequence>
<dbReference type="PANTHER" id="PTHR33171">
    <property type="entry name" value="LAR_N DOMAIN-CONTAINING PROTEIN"/>
    <property type="match status" value="1"/>
</dbReference>
<comment type="caution">
    <text evidence="2">The sequence shown here is derived from an EMBL/GenBank/DDBJ whole genome shotgun (WGS) entry which is preliminary data.</text>
</comment>
<dbReference type="Gene3D" id="3.90.226.30">
    <property type="match status" value="1"/>
</dbReference>
<evidence type="ECO:0000313" key="2">
    <source>
        <dbReference type="EMBL" id="GBC99073.1"/>
    </source>
</evidence>
<organism evidence="2 3">
    <name type="scientific">Candidatus Fervidibacter japonicus</name>
    <dbReference type="NCBI Taxonomy" id="2035412"/>
    <lineage>
        <taxon>Bacteria</taxon>
        <taxon>Candidatus Fervidibacterota</taxon>
        <taxon>Candidatus Fervidibacter</taxon>
    </lineage>
</organism>
<accession>A0A2H5XD14</accession>
<evidence type="ECO:0000259" key="1">
    <source>
        <dbReference type="Pfam" id="PF09861"/>
    </source>
</evidence>
<feature type="domain" description="LarA-like N-terminal" evidence="1">
    <location>
        <begin position="41"/>
        <end position="224"/>
    </location>
</feature>
<dbReference type="InterPro" id="IPR043166">
    <property type="entry name" value="LarA-like_C"/>
</dbReference>
<dbReference type="Proteomes" id="UP000236173">
    <property type="component" value="Unassembled WGS sequence"/>
</dbReference>